<dbReference type="STRING" id="1244108.SAMN05444004_11819"/>
<dbReference type="OrthoDB" id="7711263at2"/>
<keyword evidence="1" id="KW-0472">Membrane</keyword>
<feature type="transmembrane region" description="Helical" evidence="1">
    <location>
        <begin position="20"/>
        <end position="38"/>
    </location>
</feature>
<evidence type="ECO:0008006" key="4">
    <source>
        <dbReference type="Google" id="ProtNLM"/>
    </source>
</evidence>
<dbReference type="AlphaFoldDB" id="A0A1H3TMS4"/>
<evidence type="ECO:0000313" key="3">
    <source>
        <dbReference type="Proteomes" id="UP000198914"/>
    </source>
</evidence>
<evidence type="ECO:0000313" key="2">
    <source>
        <dbReference type="EMBL" id="SDZ50945.1"/>
    </source>
</evidence>
<gene>
    <name evidence="2" type="ORF">SAMN05444004_11819</name>
</gene>
<keyword evidence="3" id="KW-1185">Reference proteome</keyword>
<keyword evidence="1" id="KW-1133">Transmembrane helix</keyword>
<evidence type="ECO:0000256" key="1">
    <source>
        <dbReference type="SAM" id="Phobius"/>
    </source>
</evidence>
<accession>A0A1H3TMS4</accession>
<reference evidence="3" key="1">
    <citation type="submission" date="2016-10" db="EMBL/GenBank/DDBJ databases">
        <authorList>
            <person name="Varghese N."/>
            <person name="Submissions S."/>
        </authorList>
    </citation>
    <scope>NUCLEOTIDE SEQUENCE [LARGE SCALE GENOMIC DNA]</scope>
    <source>
        <strain evidence="3">DSM 100420</strain>
    </source>
</reference>
<organism evidence="2 3">
    <name type="scientific">Jannaschia faecimaris</name>
    <dbReference type="NCBI Taxonomy" id="1244108"/>
    <lineage>
        <taxon>Bacteria</taxon>
        <taxon>Pseudomonadati</taxon>
        <taxon>Pseudomonadota</taxon>
        <taxon>Alphaproteobacteria</taxon>
        <taxon>Rhodobacterales</taxon>
        <taxon>Roseobacteraceae</taxon>
        <taxon>Jannaschia</taxon>
    </lineage>
</organism>
<dbReference type="Proteomes" id="UP000198914">
    <property type="component" value="Unassembled WGS sequence"/>
</dbReference>
<dbReference type="RefSeq" id="WP_092647450.1">
    <property type="nucleotide sequence ID" value="NZ_FNPX01000018.1"/>
</dbReference>
<keyword evidence="1" id="KW-0812">Transmembrane</keyword>
<dbReference type="EMBL" id="FNPX01000018">
    <property type="protein sequence ID" value="SDZ50945.1"/>
    <property type="molecule type" value="Genomic_DNA"/>
</dbReference>
<sequence length="66" mass="6659">MFNYIKTFAANEDGAAMVEYAIALLVAAGIGVGTFTVMGDQAGTNASLACGALTYDVATDTSNADC</sequence>
<name>A0A1H3TMS4_9RHOB</name>
<proteinExistence type="predicted"/>
<protein>
    <recommendedName>
        <fullName evidence="4">Pilus assembly protein Flp/PilA</fullName>
    </recommendedName>
</protein>